<accession>A0ABZ0IUU3</accession>
<evidence type="ECO:0000313" key="3">
    <source>
        <dbReference type="Proteomes" id="UP001302349"/>
    </source>
</evidence>
<name>A0ABZ0IUU3_9BACT</name>
<sequence>MKIVTRLSFCVVLLLASWGVFAQQRPVISQYMYNGMVLNPAYAGSTNEFSAAVIHRDQWVNIDGAPSFQTFTAHTPLFSNQIGVGLTATRDQVGIHTDYGFYASYAYKIKLSTGYLAMGLQGGFNDRRSNYDLLTIRDKNDNILIGTDRKFSPNFGTGAYYYNKRMYLGASIPHIVKNRVVDVSLGKETEARTPRYVYLTGGMVFPLTDNINLLPAVLIRYQDHLPLGIDLNCNVIFEDIVYAGLSYRSGDSMTLITQLVLNENIRLGYAYDVVTSGQRQYTNGTHEIMINYRVLIKALSKDPLCPVYY</sequence>
<dbReference type="NCBIfam" id="TIGR03519">
    <property type="entry name" value="T9SS_PorP_fam"/>
    <property type="match status" value="1"/>
</dbReference>
<gene>
    <name evidence="2" type="ORF">RT717_09240</name>
</gene>
<keyword evidence="1" id="KW-0732">Signal</keyword>
<organism evidence="2 3">
    <name type="scientific">Imperialibacter roseus</name>
    <dbReference type="NCBI Taxonomy" id="1324217"/>
    <lineage>
        <taxon>Bacteria</taxon>
        <taxon>Pseudomonadati</taxon>
        <taxon>Bacteroidota</taxon>
        <taxon>Cytophagia</taxon>
        <taxon>Cytophagales</taxon>
        <taxon>Flammeovirgaceae</taxon>
        <taxon>Imperialibacter</taxon>
    </lineage>
</organism>
<evidence type="ECO:0000256" key="1">
    <source>
        <dbReference type="SAM" id="SignalP"/>
    </source>
</evidence>
<keyword evidence="3" id="KW-1185">Reference proteome</keyword>
<protein>
    <submittedName>
        <fullName evidence="2">Type IX secretion system membrane protein PorP/SprF</fullName>
    </submittedName>
</protein>
<proteinExistence type="predicted"/>
<feature type="signal peptide" evidence="1">
    <location>
        <begin position="1"/>
        <end position="22"/>
    </location>
</feature>
<dbReference type="InterPro" id="IPR019861">
    <property type="entry name" value="PorP/SprF_Bacteroidetes"/>
</dbReference>
<reference evidence="2 3" key="1">
    <citation type="journal article" date="2023" name="Microbiol. Resour. Announc.">
        <title>Complete Genome Sequence of Imperialibacter roseus strain P4T.</title>
        <authorList>
            <person name="Tizabi D.R."/>
            <person name="Bachvaroff T."/>
            <person name="Hill R.T."/>
        </authorList>
    </citation>
    <scope>NUCLEOTIDE SEQUENCE [LARGE SCALE GENOMIC DNA]</scope>
    <source>
        <strain evidence="2 3">P4T</strain>
    </source>
</reference>
<evidence type="ECO:0000313" key="2">
    <source>
        <dbReference type="EMBL" id="WOK08818.1"/>
    </source>
</evidence>
<dbReference type="Pfam" id="PF11751">
    <property type="entry name" value="PorP_SprF"/>
    <property type="match status" value="1"/>
</dbReference>
<dbReference type="EMBL" id="CP136051">
    <property type="protein sequence ID" value="WOK08818.1"/>
    <property type="molecule type" value="Genomic_DNA"/>
</dbReference>
<dbReference type="RefSeq" id="WP_317491449.1">
    <property type="nucleotide sequence ID" value="NZ_CP136051.1"/>
</dbReference>
<dbReference type="Proteomes" id="UP001302349">
    <property type="component" value="Chromosome"/>
</dbReference>
<feature type="chain" id="PRO_5046960007" evidence="1">
    <location>
        <begin position="23"/>
        <end position="309"/>
    </location>
</feature>